<dbReference type="InterPro" id="IPR043724">
    <property type="entry name" value="DUF5666"/>
</dbReference>
<dbReference type="PROSITE" id="PS51257">
    <property type="entry name" value="PROKAR_LIPOPROTEIN"/>
    <property type="match status" value="1"/>
</dbReference>
<sequence>MKKHMQRHIRRAGTWTAVAASAALLAACGGGGGSADGGTPTTVASQGVITQLGSIWVNGVHWDDSGAAIEVDDNPSGHEALRVGMVVTVEGTMDDSGNAVATRVVFDDELKGPVSGLDPAAGTFAVLGQTVHTSPDGTVFHDTGRCTGTGSGLAALADGNVVEVSGHRNAAGEVEATYVECKAPDLAAFATAQGKRKLELRATVTADPDDGATFQVGTQTVDYREAVVDDGMPPHPWSGTFVEVKCDPEARADDGIGDVTDCIDGSGVLHATKVEPAMEGLGDVDADEVEIEGFVTDFAGPSDFEVAGQPVDASGNVRFVDGTAADLADGVRVEVEGQLSAGGVLVAHKVKFKGGVRLTGVAQGGAIMGIAVTGDTLTDGQAYEVRGRWTGSAVSAVRAEPEDGFDPDDWELRAPASLAQGIADPVFELLGVQVDTTNATFEAEDDVVLTRAGFFARLTNGTGLQSVKVKGSYDGGVLTARKVEFDD</sequence>
<evidence type="ECO:0000256" key="1">
    <source>
        <dbReference type="SAM" id="SignalP"/>
    </source>
</evidence>
<feature type="signal peptide" evidence="1">
    <location>
        <begin position="1"/>
        <end position="26"/>
    </location>
</feature>
<proteinExistence type="predicted"/>
<feature type="domain" description="DUF5666" evidence="2">
    <location>
        <begin position="422"/>
        <end position="484"/>
    </location>
</feature>
<reference evidence="3 4" key="1">
    <citation type="submission" date="2018-11" db="EMBL/GenBank/DDBJ databases">
        <title>Genomic Encyclopedia of Type Strains, Phase IV (KMG-IV): sequencing the most valuable type-strain genomes for metagenomic binning, comparative biology and taxonomic classification.</title>
        <authorList>
            <person name="Goeker M."/>
        </authorList>
    </citation>
    <scope>NUCLEOTIDE SEQUENCE [LARGE SCALE GENOMIC DNA]</scope>
    <source>
        <strain evidence="3 4">DSM 100275</strain>
    </source>
</reference>
<protein>
    <recommendedName>
        <fullName evidence="2">DUF5666 domain-containing protein</fullName>
    </recommendedName>
</protein>
<feature type="domain" description="DUF5666" evidence="2">
    <location>
        <begin position="47"/>
        <end position="104"/>
    </location>
</feature>
<keyword evidence="4" id="KW-1185">Reference proteome</keyword>
<feature type="chain" id="PRO_5017921932" description="DUF5666 domain-containing protein" evidence="1">
    <location>
        <begin position="27"/>
        <end position="487"/>
    </location>
</feature>
<feature type="domain" description="DUF5666" evidence="2">
    <location>
        <begin position="292"/>
        <end position="351"/>
    </location>
</feature>
<dbReference type="Pfam" id="PF18914">
    <property type="entry name" value="DUF5666"/>
    <property type="match status" value="4"/>
</dbReference>
<comment type="caution">
    <text evidence="3">The sequence shown here is derived from an EMBL/GenBank/DDBJ whole genome shotgun (WGS) entry which is preliminary data.</text>
</comment>
<feature type="domain" description="DUF5666" evidence="2">
    <location>
        <begin position="111"/>
        <end position="180"/>
    </location>
</feature>
<accession>A0A3N1YBH7</accession>
<dbReference type="EMBL" id="RJVI01000001">
    <property type="protein sequence ID" value="ROR35012.1"/>
    <property type="molecule type" value="Genomic_DNA"/>
</dbReference>
<organism evidence="3 4">
    <name type="scientific">Inmirania thermothiophila</name>
    <dbReference type="NCBI Taxonomy" id="1750597"/>
    <lineage>
        <taxon>Bacteria</taxon>
        <taxon>Pseudomonadati</taxon>
        <taxon>Pseudomonadota</taxon>
        <taxon>Gammaproteobacteria</taxon>
        <taxon>Chromatiales</taxon>
        <taxon>Ectothiorhodospiraceae</taxon>
        <taxon>Inmirania</taxon>
    </lineage>
</organism>
<dbReference type="OrthoDB" id="5622949at2"/>
<keyword evidence="1" id="KW-0732">Signal</keyword>
<evidence type="ECO:0000259" key="2">
    <source>
        <dbReference type="Pfam" id="PF18914"/>
    </source>
</evidence>
<name>A0A3N1YBH7_9GAMM</name>
<dbReference type="AlphaFoldDB" id="A0A3N1YBH7"/>
<dbReference type="RefSeq" id="WP_123400664.1">
    <property type="nucleotide sequence ID" value="NZ_RJVI01000001.1"/>
</dbReference>
<evidence type="ECO:0000313" key="3">
    <source>
        <dbReference type="EMBL" id="ROR35012.1"/>
    </source>
</evidence>
<dbReference type="Proteomes" id="UP000276634">
    <property type="component" value="Unassembled WGS sequence"/>
</dbReference>
<gene>
    <name evidence="3" type="ORF">EDC57_0929</name>
</gene>
<evidence type="ECO:0000313" key="4">
    <source>
        <dbReference type="Proteomes" id="UP000276634"/>
    </source>
</evidence>